<evidence type="ECO:0000256" key="1">
    <source>
        <dbReference type="SAM" id="Phobius"/>
    </source>
</evidence>
<accession>A0A1I1E346</accession>
<keyword evidence="3" id="KW-1185">Reference proteome</keyword>
<protein>
    <recommendedName>
        <fullName evidence="4">DUF2784 domain-containing protein</fullName>
    </recommendedName>
</protein>
<gene>
    <name evidence="2" type="ORF">SAMN05421747_101285</name>
</gene>
<name>A0A1I1E346_9SPHI</name>
<keyword evidence="1" id="KW-0812">Transmembrane</keyword>
<dbReference type="STRING" id="623281.SAMN05421747_101285"/>
<dbReference type="Proteomes" id="UP000199577">
    <property type="component" value="Unassembled WGS sequence"/>
</dbReference>
<dbReference type="Pfam" id="PF10861">
    <property type="entry name" value="DUF2784"/>
    <property type="match status" value="1"/>
</dbReference>
<dbReference type="AlphaFoldDB" id="A0A1I1E346"/>
<organism evidence="2 3">
    <name type="scientific">Parapedobacter composti</name>
    <dbReference type="NCBI Taxonomy" id="623281"/>
    <lineage>
        <taxon>Bacteria</taxon>
        <taxon>Pseudomonadati</taxon>
        <taxon>Bacteroidota</taxon>
        <taxon>Sphingobacteriia</taxon>
        <taxon>Sphingobacteriales</taxon>
        <taxon>Sphingobacteriaceae</taxon>
        <taxon>Parapedobacter</taxon>
    </lineage>
</organism>
<evidence type="ECO:0000313" key="2">
    <source>
        <dbReference type="EMBL" id="SFB81514.1"/>
    </source>
</evidence>
<proteinExistence type="predicted"/>
<dbReference type="InterPro" id="IPR021218">
    <property type="entry name" value="DUF2784"/>
</dbReference>
<feature type="transmembrane region" description="Helical" evidence="1">
    <location>
        <begin position="20"/>
        <end position="41"/>
    </location>
</feature>
<feature type="transmembrane region" description="Helical" evidence="1">
    <location>
        <begin position="48"/>
        <end position="69"/>
    </location>
</feature>
<dbReference type="EMBL" id="FOLL01000001">
    <property type="protein sequence ID" value="SFB81514.1"/>
    <property type="molecule type" value="Genomic_DNA"/>
</dbReference>
<feature type="transmembrane region" description="Helical" evidence="1">
    <location>
        <begin position="109"/>
        <end position="130"/>
    </location>
</feature>
<evidence type="ECO:0008006" key="4">
    <source>
        <dbReference type="Google" id="ProtNLM"/>
    </source>
</evidence>
<keyword evidence="1" id="KW-0472">Membrane</keyword>
<sequence length="139" mass="15984">MMSALYGKYVYLRNMTGLKLLDVFYTLLHLLIIGFNLTGWVWQATRRLHLYSVLATAGSWLLLGIWYGIGYCPITDWQWQVKAKLGERDLPNSFIKYQVDKLTGADVDAAVIDTTTAVSFAAVALISFYLNIVRWRKRR</sequence>
<keyword evidence="1" id="KW-1133">Transmembrane helix</keyword>
<reference evidence="2 3" key="1">
    <citation type="submission" date="2016-10" db="EMBL/GenBank/DDBJ databases">
        <authorList>
            <person name="de Groot N.N."/>
        </authorList>
    </citation>
    <scope>NUCLEOTIDE SEQUENCE [LARGE SCALE GENOMIC DNA]</scope>
    <source>
        <strain evidence="2 3">DSM 22900</strain>
    </source>
</reference>
<evidence type="ECO:0000313" key="3">
    <source>
        <dbReference type="Proteomes" id="UP000199577"/>
    </source>
</evidence>